<proteinExistence type="predicted"/>
<accession>A0A6G1QTE5</accession>
<organism evidence="2 3">
    <name type="scientific">Channa argus</name>
    <name type="common">Northern snakehead</name>
    <name type="synonym">Ophicephalus argus</name>
    <dbReference type="NCBI Taxonomy" id="215402"/>
    <lineage>
        <taxon>Eukaryota</taxon>
        <taxon>Metazoa</taxon>
        <taxon>Chordata</taxon>
        <taxon>Craniata</taxon>
        <taxon>Vertebrata</taxon>
        <taxon>Euteleostomi</taxon>
        <taxon>Actinopterygii</taxon>
        <taxon>Neopterygii</taxon>
        <taxon>Teleostei</taxon>
        <taxon>Neoteleostei</taxon>
        <taxon>Acanthomorphata</taxon>
        <taxon>Anabantaria</taxon>
        <taxon>Anabantiformes</taxon>
        <taxon>Channoidei</taxon>
        <taxon>Channidae</taxon>
        <taxon>Channa</taxon>
    </lineage>
</organism>
<evidence type="ECO:0000256" key="1">
    <source>
        <dbReference type="SAM" id="Phobius"/>
    </source>
</evidence>
<reference evidence="2 3" key="1">
    <citation type="submission" date="2019-02" db="EMBL/GenBank/DDBJ databases">
        <title>Opniocepnalus argus genome.</title>
        <authorList>
            <person name="Zhou C."/>
            <person name="Xiao S."/>
        </authorList>
    </citation>
    <scope>NUCLEOTIDE SEQUENCE [LARGE SCALE GENOMIC DNA]</scope>
    <source>
        <strain evidence="2">OARG1902GOOAL</strain>
        <tissue evidence="2">Muscle</tissue>
    </source>
</reference>
<dbReference type="Proteomes" id="UP000503349">
    <property type="component" value="Chromosome 22"/>
</dbReference>
<keyword evidence="1" id="KW-1133">Transmembrane helix</keyword>
<keyword evidence="1" id="KW-0812">Transmembrane</keyword>
<dbReference type="EMBL" id="CM015733">
    <property type="protein sequence ID" value="KAF3705990.1"/>
    <property type="molecule type" value="Genomic_DNA"/>
</dbReference>
<protein>
    <submittedName>
        <fullName evidence="2">Uncharacterized protein</fullName>
    </submittedName>
</protein>
<evidence type="ECO:0000313" key="3">
    <source>
        <dbReference type="Proteomes" id="UP000503349"/>
    </source>
</evidence>
<evidence type="ECO:0000313" key="2">
    <source>
        <dbReference type="EMBL" id="KAF3705990.1"/>
    </source>
</evidence>
<dbReference type="AlphaFoldDB" id="A0A6G1QTE5"/>
<sequence length="86" mass="9396">MDSCIRDSCCLDIFPACCSRVFCFSHFPVTPIGQGSWPSTLSLVLLEVSSVKGVFPVHCCLWLAPGGVVGFCLYIFIILTLFCKVT</sequence>
<name>A0A6G1QTE5_CHAAH</name>
<feature type="transmembrane region" description="Helical" evidence="1">
    <location>
        <begin position="62"/>
        <end position="83"/>
    </location>
</feature>
<gene>
    <name evidence="2" type="ORF">EXN66_Car021681</name>
</gene>
<reference evidence="3" key="2">
    <citation type="submission" date="2019-02" db="EMBL/GenBank/DDBJ databases">
        <title>Opniocepnalus argus Var Kimnra genome.</title>
        <authorList>
            <person name="Zhou C."/>
            <person name="Xiao S."/>
        </authorList>
    </citation>
    <scope>NUCLEOTIDE SEQUENCE [LARGE SCALE GENOMIC DNA]</scope>
</reference>
<keyword evidence="1" id="KW-0472">Membrane</keyword>
<keyword evidence="3" id="KW-1185">Reference proteome</keyword>